<keyword evidence="10" id="KW-0238">DNA-binding</keyword>
<dbReference type="SMART" id="SM00493">
    <property type="entry name" value="TOPRIM"/>
    <property type="match status" value="1"/>
</dbReference>
<dbReference type="Gene3D" id="1.10.460.10">
    <property type="entry name" value="Topoisomerase I, domain 2"/>
    <property type="match status" value="1"/>
</dbReference>
<dbReference type="SUPFAM" id="SSF56712">
    <property type="entry name" value="Prokaryotic type I DNA topoisomerase"/>
    <property type="match status" value="1"/>
</dbReference>
<keyword evidence="5" id="KW-0677">Repeat</keyword>
<dbReference type="GO" id="GO:0006281">
    <property type="term" value="P:DNA repair"/>
    <property type="evidence" value="ECO:0007669"/>
    <property type="project" value="TreeGrafter"/>
</dbReference>
<evidence type="ECO:0000256" key="6">
    <source>
        <dbReference type="ARBA" id="ARBA00022771"/>
    </source>
</evidence>
<organism evidence="17 18">
    <name type="scientific">Brucella tritici</name>
    <dbReference type="NCBI Taxonomy" id="94626"/>
    <lineage>
        <taxon>Bacteria</taxon>
        <taxon>Pseudomonadati</taxon>
        <taxon>Pseudomonadota</taxon>
        <taxon>Alphaproteobacteria</taxon>
        <taxon>Hyphomicrobiales</taxon>
        <taxon>Brucellaceae</taxon>
        <taxon>Brucella/Ochrobactrum group</taxon>
        <taxon>Brucella</taxon>
    </lineage>
</organism>
<dbReference type="GO" id="GO:0006265">
    <property type="term" value="P:DNA topological change"/>
    <property type="evidence" value="ECO:0007669"/>
    <property type="project" value="InterPro"/>
</dbReference>
<dbReference type="Proteomes" id="UP000481643">
    <property type="component" value="Unassembled WGS sequence"/>
</dbReference>
<keyword evidence="4" id="KW-0479">Metal-binding</keyword>
<dbReference type="CDD" id="cd03362">
    <property type="entry name" value="TOPRIM_TopoIA_TopoIII"/>
    <property type="match status" value="1"/>
</dbReference>
<sequence length="828" mass="90889">MAFKEFENLYIAEKPSLAEALATARGKMLGVKPEKSKGHWVIGNDAITWLFGHMYGLEAPEAYDPDLKKWSMATLPIVPEKWKRTPHTVSQAALDKYPDLRKRQESKLAHLSHVQDLLKKAKRIINAGDAEREGQLLVDELLEENGVNPFENDVYRVWVSSFAEKDVIKAIESIFPNSQKRNLFNAAVARSKADWLHGMNMTRFSTIEGRKSGADGVVNIGRVQTPTLKLVVDRDREIANFKPVDHYLPRATFKHANGDFSANLVIPEDLSGLDSESRLIDKSIAEAITNKIAGKNGRVIEFTRSAKSKSAPLPYSLSALQSECSSKLGLTAQETLDVAQSLYERHKATTYPRSDSRYLPKSILKGEAPQIMQNLAGIMEHKDAASAANMSLKSKAWDDSKVTDHHGIIPTMEATASVIAKMTPMERSVFSLIAKAFIAQFHRDHTWNALSAMIEVEGEKFKAAGKQVTNAGWKVVYGANAVDDDEEEGDNETQALPTMAKADSVSVAKSDVTSKRTTPPSSFNDGTLIGAMAAVHKFVTDAAVKKMLKDTSGIGTEATRANIIEGLLKNGHLVRAGKTKLTSTSKGGALIDQASKLSSDIVSPGLTAAWEERLKAISEGKDDADKFISELVESLKTIIETKKTAGGSSTGVKIEPIEGHGETCPKCKKGKMMTRQTKAGKAFLSCSQYFGKDNPKNCGHAIWPKEEEDVTGPDCPKCKKGKLVYRKTRDGRDFQSCNQYFGKDDPKNCGYAVWPKADIPEPDVKGDNSAPTPNCTKCGKGFMVERTSKTSGKKFLACNNWRKNDPLSCDAVQWLSEPSYRPPRPKFG</sequence>
<evidence type="ECO:0000256" key="8">
    <source>
        <dbReference type="ARBA" id="ARBA00022842"/>
    </source>
</evidence>
<keyword evidence="11 17" id="KW-0413">Isomerase</keyword>
<dbReference type="InterPro" id="IPR013824">
    <property type="entry name" value="Topo_IA_cen_sub1"/>
</dbReference>
<evidence type="ECO:0000256" key="5">
    <source>
        <dbReference type="ARBA" id="ARBA00022737"/>
    </source>
</evidence>
<dbReference type="Pfam" id="PF01396">
    <property type="entry name" value="Zn_ribbon_Top1"/>
    <property type="match status" value="3"/>
</dbReference>
<evidence type="ECO:0000256" key="2">
    <source>
        <dbReference type="ARBA" id="ARBA00009446"/>
    </source>
</evidence>
<dbReference type="Gene3D" id="3.30.65.10">
    <property type="entry name" value="Bacterial Topoisomerase I, domain 1"/>
    <property type="match status" value="1"/>
</dbReference>
<dbReference type="InterPro" id="IPR023405">
    <property type="entry name" value="Topo_IA_core_domain"/>
</dbReference>
<dbReference type="GO" id="GO:0003917">
    <property type="term" value="F:DNA topoisomerase type I (single strand cut, ATP-independent) activity"/>
    <property type="evidence" value="ECO:0007669"/>
    <property type="project" value="UniProtKB-EC"/>
</dbReference>
<dbReference type="InterPro" id="IPR013497">
    <property type="entry name" value="Topo_IA_cen"/>
</dbReference>
<evidence type="ECO:0000256" key="1">
    <source>
        <dbReference type="ARBA" id="ARBA00000213"/>
    </source>
</evidence>
<dbReference type="EMBL" id="WBVX01000054">
    <property type="protein sequence ID" value="KAB2675768.1"/>
    <property type="molecule type" value="Genomic_DNA"/>
</dbReference>
<evidence type="ECO:0000256" key="7">
    <source>
        <dbReference type="ARBA" id="ARBA00022833"/>
    </source>
</evidence>
<evidence type="ECO:0000313" key="18">
    <source>
        <dbReference type="Proteomes" id="UP000481643"/>
    </source>
</evidence>
<dbReference type="Gene3D" id="3.40.50.140">
    <property type="match status" value="1"/>
</dbReference>
<dbReference type="GO" id="GO:0003677">
    <property type="term" value="F:DNA binding"/>
    <property type="evidence" value="ECO:0007669"/>
    <property type="project" value="UniProtKB-KW"/>
</dbReference>
<dbReference type="InterPro" id="IPR006171">
    <property type="entry name" value="TOPRIM_dom"/>
</dbReference>
<dbReference type="PRINTS" id="PR00417">
    <property type="entry name" value="PRTPISMRASEI"/>
</dbReference>
<dbReference type="Gene3D" id="2.70.20.10">
    <property type="entry name" value="Topoisomerase I, domain 3"/>
    <property type="match status" value="1"/>
</dbReference>
<dbReference type="InterPro" id="IPR013826">
    <property type="entry name" value="Topo_IA_cen_sub3"/>
</dbReference>
<accession>A0A6L3Y3D1</accession>
<dbReference type="Gene3D" id="1.10.290.10">
    <property type="entry name" value="Topoisomerase I, domain 4"/>
    <property type="match status" value="1"/>
</dbReference>
<keyword evidence="9" id="KW-0799">Topoisomerase</keyword>
<comment type="catalytic activity">
    <reaction evidence="1">
        <text>ATP-independent breakage of single-stranded DNA, followed by passage and rejoining.</text>
        <dbReference type="EC" id="5.6.2.1"/>
    </reaction>
</comment>
<dbReference type="Pfam" id="PF01131">
    <property type="entry name" value="Topoisom_bac"/>
    <property type="match status" value="1"/>
</dbReference>
<keyword evidence="7" id="KW-0862">Zinc</keyword>
<dbReference type="InterPro" id="IPR013498">
    <property type="entry name" value="Topo_IA_Znf"/>
</dbReference>
<dbReference type="SMART" id="SM00437">
    <property type="entry name" value="TOP1Ac"/>
    <property type="match status" value="1"/>
</dbReference>
<dbReference type="AlphaFoldDB" id="A0A6L3Y3D1"/>
<dbReference type="InterPro" id="IPR003601">
    <property type="entry name" value="Topo_IA_2"/>
</dbReference>
<dbReference type="PROSITE" id="PS00396">
    <property type="entry name" value="TOPO_IA_1"/>
    <property type="match status" value="1"/>
</dbReference>
<dbReference type="InterPro" id="IPR023406">
    <property type="entry name" value="Topo_IA_AS"/>
</dbReference>
<dbReference type="NCBIfam" id="NF005829">
    <property type="entry name" value="PRK07726.1"/>
    <property type="match status" value="1"/>
</dbReference>
<evidence type="ECO:0000313" key="17">
    <source>
        <dbReference type="EMBL" id="KAB2675768.1"/>
    </source>
</evidence>
<gene>
    <name evidence="17" type="primary">topB</name>
    <name evidence="17" type="ORF">F9L08_27490</name>
</gene>
<evidence type="ECO:0000256" key="15">
    <source>
        <dbReference type="ARBA" id="ARBA00032877"/>
    </source>
</evidence>
<comment type="similarity">
    <text evidence="2">Belongs to the type IA topoisomerase family.</text>
</comment>
<dbReference type="GO" id="GO:0006310">
    <property type="term" value="P:DNA recombination"/>
    <property type="evidence" value="ECO:0007669"/>
    <property type="project" value="TreeGrafter"/>
</dbReference>
<comment type="caution">
    <text evidence="17">The sequence shown here is derived from an EMBL/GenBank/DDBJ whole genome shotgun (WGS) entry which is preliminary data.</text>
</comment>
<evidence type="ECO:0000256" key="13">
    <source>
        <dbReference type="ARBA" id="ARBA00031985"/>
    </source>
</evidence>
<dbReference type="InterPro" id="IPR003602">
    <property type="entry name" value="Topo_IA_DNA-bd_dom"/>
</dbReference>
<dbReference type="EC" id="5.6.2.1" evidence="3"/>
<dbReference type="InterPro" id="IPR013825">
    <property type="entry name" value="Topo_IA_cen_sub2"/>
</dbReference>
<dbReference type="InterPro" id="IPR005738">
    <property type="entry name" value="TopoIII"/>
</dbReference>
<keyword evidence="6" id="KW-0863">Zinc-finger</keyword>
<protein>
    <recommendedName>
        <fullName evidence="3">DNA topoisomerase</fullName>
        <ecNumber evidence="3">5.6.2.1</ecNumber>
    </recommendedName>
    <alternativeName>
        <fullName evidence="15">Omega-protein</fullName>
    </alternativeName>
    <alternativeName>
        <fullName evidence="14">Relaxing enzyme</fullName>
    </alternativeName>
    <alternativeName>
        <fullName evidence="12">Swivelase</fullName>
    </alternativeName>
    <alternativeName>
        <fullName evidence="13">Untwisting enzyme</fullName>
    </alternativeName>
</protein>
<evidence type="ECO:0000256" key="4">
    <source>
        <dbReference type="ARBA" id="ARBA00022723"/>
    </source>
</evidence>
<feature type="domain" description="Topo IA-type catalytic" evidence="16">
    <location>
        <begin position="180"/>
        <end position="639"/>
    </location>
</feature>
<evidence type="ECO:0000256" key="12">
    <source>
        <dbReference type="ARBA" id="ARBA00030003"/>
    </source>
</evidence>
<evidence type="ECO:0000259" key="16">
    <source>
        <dbReference type="PROSITE" id="PS52039"/>
    </source>
</evidence>
<evidence type="ECO:0000256" key="11">
    <source>
        <dbReference type="ARBA" id="ARBA00023235"/>
    </source>
</evidence>
<dbReference type="CDD" id="cd00186">
    <property type="entry name" value="TOP1Ac"/>
    <property type="match status" value="1"/>
</dbReference>
<dbReference type="InterPro" id="IPR034144">
    <property type="entry name" value="TOPRIM_TopoIII"/>
</dbReference>
<proteinExistence type="inferred from homology"/>
<dbReference type="PANTHER" id="PTHR11390">
    <property type="entry name" value="PROKARYOTIC DNA TOPOISOMERASE"/>
    <property type="match status" value="1"/>
</dbReference>
<dbReference type="SMART" id="SM00436">
    <property type="entry name" value="TOP1Bc"/>
    <property type="match status" value="1"/>
</dbReference>
<dbReference type="PROSITE" id="PS52039">
    <property type="entry name" value="TOPO_IA_2"/>
    <property type="match status" value="1"/>
</dbReference>
<dbReference type="GO" id="GO:0008270">
    <property type="term" value="F:zinc ion binding"/>
    <property type="evidence" value="ECO:0007669"/>
    <property type="project" value="UniProtKB-KW"/>
</dbReference>
<dbReference type="InterPro" id="IPR000380">
    <property type="entry name" value="Topo_IA"/>
</dbReference>
<reference evidence="17 18" key="1">
    <citation type="submission" date="2019-09" db="EMBL/GenBank/DDBJ databases">
        <title>Taxonomic organization of the family Brucellaceae based on a phylogenomic approach.</title>
        <authorList>
            <person name="Leclercq S."/>
            <person name="Cloeckaert A."/>
            <person name="Zygmunt M.S."/>
        </authorList>
    </citation>
    <scope>NUCLEOTIDE SEQUENCE [LARGE SCALE GENOMIC DNA]</scope>
    <source>
        <strain evidence="17 18">WS1830</strain>
    </source>
</reference>
<evidence type="ECO:0000256" key="10">
    <source>
        <dbReference type="ARBA" id="ARBA00023125"/>
    </source>
</evidence>
<name>A0A6L3Y3D1_9HYPH</name>
<evidence type="ECO:0000256" key="3">
    <source>
        <dbReference type="ARBA" id="ARBA00012891"/>
    </source>
</evidence>
<dbReference type="PANTHER" id="PTHR11390:SF21">
    <property type="entry name" value="DNA TOPOISOMERASE 3-ALPHA"/>
    <property type="match status" value="1"/>
</dbReference>
<dbReference type="Pfam" id="PF01751">
    <property type="entry name" value="Toprim"/>
    <property type="match status" value="1"/>
</dbReference>
<keyword evidence="8" id="KW-0460">Magnesium</keyword>
<evidence type="ECO:0000256" key="9">
    <source>
        <dbReference type="ARBA" id="ARBA00023029"/>
    </source>
</evidence>
<dbReference type="GO" id="GO:0043597">
    <property type="term" value="C:cytoplasmic replication fork"/>
    <property type="evidence" value="ECO:0007669"/>
    <property type="project" value="TreeGrafter"/>
</dbReference>
<evidence type="ECO:0000256" key="14">
    <source>
        <dbReference type="ARBA" id="ARBA00032235"/>
    </source>
</evidence>
<dbReference type="NCBIfam" id="TIGR01056">
    <property type="entry name" value="topB"/>
    <property type="match status" value="1"/>
</dbReference>
<dbReference type="RefSeq" id="WP_151654289.1">
    <property type="nucleotide sequence ID" value="NZ_WBVX01000054.1"/>
</dbReference>